<evidence type="ECO:0000259" key="4">
    <source>
        <dbReference type="Pfam" id="PF01555"/>
    </source>
</evidence>
<dbReference type="Gene3D" id="3.40.50.150">
    <property type="entry name" value="Vaccinia Virus protein VP39"/>
    <property type="match status" value="2"/>
</dbReference>
<evidence type="ECO:0000256" key="2">
    <source>
        <dbReference type="ARBA" id="ARBA00022679"/>
    </source>
</evidence>
<dbReference type="GO" id="GO:0008170">
    <property type="term" value="F:N-methyltransferase activity"/>
    <property type="evidence" value="ECO:0007669"/>
    <property type="project" value="InterPro"/>
</dbReference>
<dbReference type="AlphaFoldDB" id="A0A225E4E7"/>
<evidence type="ECO:0000313" key="5">
    <source>
        <dbReference type="EMBL" id="OWK46634.1"/>
    </source>
</evidence>
<evidence type="ECO:0000256" key="1">
    <source>
        <dbReference type="ARBA" id="ARBA00022603"/>
    </source>
</evidence>
<sequence>MNLTSLEIEILQLHNNLNVRPTVETARRIGNLLSEARAQLGHGKYLPWVSRLGISRQTASAYTQIAKADIENDQSSGHLSIDGVLKRIRAGRRIERAERAAELSAEAADSPLDPAIICGDSLKWLGQQADNSVPFFVTDPPYGLGTTFDNWTDPDNPKDYWKWLEPFWNEMARVVQPGGSIVMWQAYHHLAFLQTWIPKAQIIASCFTIRGVRQWEPIVRWVRPGRKSFIGFGGWNDWMNASAWYRGESGEFHSVHPCPKALNDCREVVRRYTLKGKLVVDPFAGIGTIPLACQLEGRDYVGIDRSATYCGIARKRLSEAKKPAAAE</sequence>
<dbReference type="GO" id="GO:0032259">
    <property type="term" value="P:methylation"/>
    <property type="evidence" value="ECO:0007669"/>
    <property type="project" value="UniProtKB-KW"/>
</dbReference>
<dbReference type="OrthoDB" id="9800801at2"/>
<dbReference type="PRINTS" id="PR00508">
    <property type="entry name" value="S21N4MTFRASE"/>
</dbReference>
<reference evidence="6" key="1">
    <citation type="submission" date="2017-06" db="EMBL/GenBank/DDBJ databases">
        <title>Genome analysis of Fimbriiglobus ruber SP5, the first member of the order Planctomycetales with confirmed chitinolytic capability.</title>
        <authorList>
            <person name="Ravin N.V."/>
            <person name="Rakitin A.L."/>
            <person name="Ivanova A.A."/>
            <person name="Beletsky A.V."/>
            <person name="Kulichevskaya I.S."/>
            <person name="Mardanov A.V."/>
            <person name="Dedysh S.N."/>
        </authorList>
    </citation>
    <scope>NUCLEOTIDE SEQUENCE [LARGE SCALE GENOMIC DNA]</scope>
    <source>
        <strain evidence="6">SP5</strain>
    </source>
</reference>
<comment type="caution">
    <text evidence="5">The sequence shown here is derived from an EMBL/GenBank/DDBJ whole genome shotgun (WGS) entry which is preliminary data.</text>
</comment>
<keyword evidence="2" id="KW-0808">Transferase</keyword>
<comment type="similarity">
    <text evidence="3">Belongs to the N(4)/N(6)-methyltransferase family.</text>
</comment>
<dbReference type="InterPro" id="IPR002941">
    <property type="entry name" value="DNA_methylase_N4/N6"/>
</dbReference>
<dbReference type="RefSeq" id="WP_088251838.1">
    <property type="nucleotide sequence ID" value="NZ_NIDE01000001.1"/>
</dbReference>
<dbReference type="EMBL" id="NIDE01000001">
    <property type="protein sequence ID" value="OWK46634.1"/>
    <property type="molecule type" value="Genomic_DNA"/>
</dbReference>
<dbReference type="EC" id="2.1.1.-" evidence="3"/>
<keyword evidence="6" id="KW-1185">Reference proteome</keyword>
<name>A0A225E4E7_9BACT</name>
<organism evidence="5 6">
    <name type="scientific">Fimbriiglobus ruber</name>
    <dbReference type="NCBI Taxonomy" id="1908690"/>
    <lineage>
        <taxon>Bacteria</taxon>
        <taxon>Pseudomonadati</taxon>
        <taxon>Planctomycetota</taxon>
        <taxon>Planctomycetia</taxon>
        <taxon>Gemmatales</taxon>
        <taxon>Gemmataceae</taxon>
        <taxon>Fimbriiglobus</taxon>
    </lineage>
</organism>
<dbReference type="Pfam" id="PF01555">
    <property type="entry name" value="N6_N4_Mtase"/>
    <property type="match status" value="2"/>
</dbReference>
<accession>A0A225E4E7</accession>
<dbReference type="InterPro" id="IPR001091">
    <property type="entry name" value="RM_Methyltransferase"/>
</dbReference>
<dbReference type="GO" id="GO:0003677">
    <property type="term" value="F:DNA binding"/>
    <property type="evidence" value="ECO:0007669"/>
    <property type="project" value="InterPro"/>
</dbReference>
<dbReference type="Proteomes" id="UP000214646">
    <property type="component" value="Unassembled WGS sequence"/>
</dbReference>
<protein>
    <recommendedName>
        <fullName evidence="3">Methyltransferase</fullName>
        <ecNumber evidence="3">2.1.1.-</ecNumber>
    </recommendedName>
</protein>
<proteinExistence type="inferred from homology"/>
<evidence type="ECO:0000313" key="6">
    <source>
        <dbReference type="Proteomes" id="UP000214646"/>
    </source>
</evidence>
<keyword evidence="1 5" id="KW-0489">Methyltransferase</keyword>
<dbReference type="SUPFAM" id="SSF53335">
    <property type="entry name" value="S-adenosyl-L-methionine-dependent methyltransferases"/>
    <property type="match status" value="1"/>
</dbReference>
<evidence type="ECO:0000256" key="3">
    <source>
        <dbReference type="RuleBase" id="RU362026"/>
    </source>
</evidence>
<feature type="domain" description="DNA methylase N-4/N-6" evidence="4">
    <location>
        <begin position="135"/>
        <end position="184"/>
    </location>
</feature>
<dbReference type="InterPro" id="IPR029063">
    <property type="entry name" value="SAM-dependent_MTases_sf"/>
</dbReference>
<feature type="domain" description="DNA methylase N-4/N-6" evidence="4">
    <location>
        <begin position="246"/>
        <end position="314"/>
    </location>
</feature>
<gene>
    <name evidence="5" type="ORF">FRUB_00333</name>
</gene>